<dbReference type="AlphaFoldDB" id="A0A409YTL7"/>
<evidence type="ECO:0000313" key="3">
    <source>
        <dbReference type="Proteomes" id="UP000284706"/>
    </source>
</evidence>
<evidence type="ECO:0000313" key="2">
    <source>
        <dbReference type="EMBL" id="PPR06354.1"/>
    </source>
</evidence>
<comment type="caution">
    <text evidence="2">The sequence shown here is derived from an EMBL/GenBank/DDBJ whole genome shotgun (WGS) entry which is preliminary data.</text>
</comment>
<keyword evidence="3" id="KW-1185">Reference proteome</keyword>
<dbReference type="InParanoid" id="A0A409YTL7"/>
<sequence>MLILTRVLILVEKRGKNSGREGQWMREWRAQWKRSEKGKKADEKKENVPKKSGNANAAEHKDSDGVWQAIEDDTNSDAASDNSLAGLQAVSATKSSMSSSSDASDVGSSGLEDDGWFSVDGDDAHEFDDEGWITETSVKVGSAENRYDLGTFELRLLSA</sequence>
<reference evidence="2 3" key="1">
    <citation type="journal article" date="2018" name="Evol. Lett.">
        <title>Horizontal gene cluster transfer increased hallucinogenic mushroom diversity.</title>
        <authorList>
            <person name="Reynolds H.T."/>
            <person name="Vijayakumar V."/>
            <person name="Gluck-Thaler E."/>
            <person name="Korotkin H.B."/>
            <person name="Matheny P.B."/>
            <person name="Slot J.C."/>
        </authorList>
    </citation>
    <scope>NUCLEOTIDE SEQUENCE [LARGE SCALE GENOMIC DNA]</scope>
    <source>
        <strain evidence="2 3">SRW20</strain>
    </source>
</reference>
<proteinExistence type="predicted"/>
<dbReference type="EMBL" id="NHYE01000332">
    <property type="protein sequence ID" value="PPR06354.1"/>
    <property type="molecule type" value="Genomic_DNA"/>
</dbReference>
<name>A0A409YTL7_9AGAR</name>
<evidence type="ECO:0000256" key="1">
    <source>
        <dbReference type="SAM" id="MobiDB-lite"/>
    </source>
</evidence>
<gene>
    <name evidence="2" type="ORF">CVT26_004628</name>
</gene>
<feature type="compositionally biased region" description="Acidic residues" evidence="1">
    <location>
        <begin position="111"/>
        <end position="124"/>
    </location>
</feature>
<protein>
    <submittedName>
        <fullName evidence="2">Uncharacterized protein</fullName>
    </submittedName>
</protein>
<organism evidence="2 3">
    <name type="scientific">Gymnopilus dilepis</name>
    <dbReference type="NCBI Taxonomy" id="231916"/>
    <lineage>
        <taxon>Eukaryota</taxon>
        <taxon>Fungi</taxon>
        <taxon>Dikarya</taxon>
        <taxon>Basidiomycota</taxon>
        <taxon>Agaricomycotina</taxon>
        <taxon>Agaricomycetes</taxon>
        <taxon>Agaricomycetidae</taxon>
        <taxon>Agaricales</taxon>
        <taxon>Agaricineae</taxon>
        <taxon>Hymenogastraceae</taxon>
        <taxon>Gymnopilus</taxon>
    </lineage>
</organism>
<feature type="compositionally biased region" description="Low complexity" evidence="1">
    <location>
        <begin position="90"/>
        <end position="110"/>
    </location>
</feature>
<feature type="compositionally biased region" description="Basic and acidic residues" evidence="1">
    <location>
        <begin position="31"/>
        <end position="49"/>
    </location>
</feature>
<dbReference type="Proteomes" id="UP000284706">
    <property type="component" value="Unassembled WGS sequence"/>
</dbReference>
<feature type="region of interest" description="Disordered" evidence="1">
    <location>
        <begin position="31"/>
        <end position="124"/>
    </location>
</feature>
<accession>A0A409YTL7</accession>